<evidence type="ECO:0000313" key="1">
    <source>
        <dbReference type="EMBL" id="MBH8561821.1"/>
    </source>
</evidence>
<proteinExistence type="predicted"/>
<dbReference type="GO" id="GO:0032259">
    <property type="term" value="P:methylation"/>
    <property type="evidence" value="ECO:0007669"/>
    <property type="project" value="UniProtKB-KW"/>
</dbReference>
<keyword evidence="1" id="KW-0489">Methyltransferase</keyword>
<comment type="caution">
    <text evidence="1">The sequence shown here is derived from an EMBL/GenBank/DDBJ whole genome shotgun (WGS) entry which is preliminary data.</text>
</comment>
<protein>
    <submittedName>
        <fullName evidence="1">Class I SAM-dependent methyltransferase</fullName>
    </submittedName>
</protein>
<dbReference type="RefSeq" id="WP_198123812.1">
    <property type="nucleotide sequence ID" value="NZ_JAECZC010000007.1"/>
</dbReference>
<dbReference type="Proteomes" id="UP000632766">
    <property type="component" value="Unassembled WGS sequence"/>
</dbReference>
<organism evidence="1 2">
    <name type="scientific">Amazonocrinis nigriterrae CENA67</name>
    <dbReference type="NCBI Taxonomy" id="2794033"/>
    <lineage>
        <taxon>Bacteria</taxon>
        <taxon>Bacillati</taxon>
        <taxon>Cyanobacteriota</taxon>
        <taxon>Cyanophyceae</taxon>
        <taxon>Nostocales</taxon>
        <taxon>Nostocaceae</taxon>
        <taxon>Amazonocrinis</taxon>
        <taxon>Amazonocrinis nigriterrae</taxon>
    </lineage>
</organism>
<sequence>MNFVQYWQNIYQKLQQQFLPLVYSDDLKKLSLFYGTKWGNESGDHMYAQHYEKHFAPIRKQELKILEIGIGGYDNPADGGSSLKLWKTYFPNSMIYGIDIVDKTAFAEDRIKIFQGSQDDEDFLKEVIDETGKLDIIIDDGSHINQHVIKSFKTLFPALKDGGIYIVEDTHTSYWPSLVGEGWSNFGKGNVYLESLAKVGGSLDLNHPQTSMNFFKRLIDGLNYEEFLFPGYVPSYFDKHIVAMHFYHNLVILYKGNNIEGSNILENNTLQPYILEALGINSLCELGLDFDSVADQYVRTDN</sequence>
<name>A0A8J7HLH8_9NOST</name>
<gene>
    <name evidence="1" type="ORF">I8748_06465</name>
</gene>
<accession>A0A8J7HLH8</accession>
<dbReference type="AlphaFoldDB" id="A0A8J7HLH8"/>
<evidence type="ECO:0000313" key="2">
    <source>
        <dbReference type="Proteomes" id="UP000632766"/>
    </source>
</evidence>
<dbReference type="SUPFAM" id="SSF53335">
    <property type="entry name" value="S-adenosyl-L-methionine-dependent methyltransferases"/>
    <property type="match status" value="1"/>
</dbReference>
<dbReference type="EMBL" id="JAECZC010000007">
    <property type="protein sequence ID" value="MBH8561821.1"/>
    <property type="molecule type" value="Genomic_DNA"/>
</dbReference>
<dbReference type="Gene3D" id="3.40.50.150">
    <property type="entry name" value="Vaccinia Virus protein VP39"/>
    <property type="match status" value="1"/>
</dbReference>
<keyword evidence="1" id="KW-0808">Transferase</keyword>
<keyword evidence="2" id="KW-1185">Reference proteome</keyword>
<reference evidence="1 2" key="1">
    <citation type="journal article" date="2021" name="Int. J. Syst. Evol. Microbiol.">
        <title>Amazonocrinis nigriterrae gen. nov., sp. nov., Atlanticothrix silvestris gen. nov., sp. nov. and Dendronalium phyllosphericum gen. nov., sp. nov., nostocacean cyanobacteria from Brazilian environments.</title>
        <authorList>
            <person name="Alvarenga D.O."/>
            <person name="Andreote A.P.D."/>
            <person name="Branco L.H.Z."/>
            <person name="Delbaje E."/>
            <person name="Cruz R.B."/>
            <person name="Varani A.M."/>
            <person name="Fiore M.F."/>
        </authorList>
    </citation>
    <scope>NUCLEOTIDE SEQUENCE [LARGE SCALE GENOMIC DNA]</scope>
    <source>
        <strain evidence="1 2">CENA67</strain>
    </source>
</reference>
<dbReference type="InterPro" id="IPR029063">
    <property type="entry name" value="SAM-dependent_MTases_sf"/>
</dbReference>
<dbReference type="GO" id="GO:0008168">
    <property type="term" value="F:methyltransferase activity"/>
    <property type="evidence" value="ECO:0007669"/>
    <property type="project" value="UniProtKB-KW"/>
</dbReference>